<dbReference type="EMBL" id="CP051128">
    <property type="protein sequence ID" value="QIZ09138.1"/>
    <property type="molecule type" value="Genomic_DNA"/>
</dbReference>
<reference evidence="1 2" key="2">
    <citation type="submission" date="2020-04" db="EMBL/GenBank/DDBJ databases">
        <authorList>
            <person name="Fomenkov A."/>
            <person name="Anton B.P."/>
            <person name="Roberts R.J."/>
        </authorList>
    </citation>
    <scope>NUCLEOTIDE SEQUENCE [LARGE SCALE GENOMIC DNA]</scope>
    <source>
        <strain evidence="1 2">S2</strain>
    </source>
</reference>
<accession>A0A6H1P6J2</accession>
<proteinExistence type="predicted"/>
<evidence type="ECO:0000313" key="2">
    <source>
        <dbReference type="Proteomes" id="UP000501868"/>
    </source>
</evidence>
<evidence type="ECO:0000313" key="1">
    <source>
        <dbReference type="EMBL" id="QIZ09138.1"/>
    </source>
</evidence>
<name>A0A6H1P6J2_PRIMG</name>
<gene>
    <name evidence="1" type="ORF">HFZ78_22510</name>
</gene>
<reference evidence="1 2" key="1">
    <citation type="submission" date="2020-04" db="EMBL/GenBank/DDBJ databases">
        <title>Genome-Wide Identification of 5-Methylcytosine Sites in Bacterial Genomes By High-Throughput Sequencing of MspJI Restriction Fragments.</title>
        <authorList>
            <person name="Wu V."/>
        </authorList>
    </citation>
    <scope>NUCLEOTIDE SEQUENCE [LARGE SCALE GENOMIC DNA]</scope>
    <source>
        <strain evidence="1 2">S2</strain>
    </source>
</reference>
<dbReference type="AlphaFoldDB" id="A0A6H1P6J2"/>
<dbReference type="Proteomes" id="UP000501868">
    <property type="component" value="Chromosome"/>
</dbReference>
<sequence>MKVLTDKDISLLFTFAYDNEVKDSRLLNNTRLAEIAMELITEANRIYRDEYDAVTTKLDDLFSRGIHFQSNSEGPFILASFCIGFQKKMKWSDQELYNQFKRNESFL</sequence>
<protein>
    <submittedName>
        <fullName evidence="1">Uncharacterized protein</fullName>
    </submittedName>
</protein>
<organism evidence="1 2">
    <name type="scientific">Priestia megaterium</name>
    <name type="common">Bacillus megaterium</name>
    <dbReference type="NCBI Taxonomy" id="1404"/>
    <lineage>
        <taxon>Bacteria</taxon>
        <taxon>Bacillati</taxon>
        <taxon>Bacillota</taxon>
        <taxon>Bacilli</taxon>
        <taxon>Bacillales</taxon>
        <taxon>Bacillaceae</taxon>
        <taxon>Priestia</taxon>
    </lineage>
</organism>